<dbReference type="GO" id="GO:0005634">
    <property type="term" value="C:nucleus"/>
    <property type="evidence" value="ECO:0007669"/>
    <property type="project" value="TreeGrafter"/>
</dbReference>
<evidence type="ECO:0000313" key="3">
    <source>
        <dbReference type="Proteomes" id="UP000261360"/>
    </source>
</evidence>
<organism evidence="2 3">
    <name type="scientific">Seriola lalandi dorsalis</name>
    <dbReference type="NCBI Taxonomy" id="1841481"/>
    <lineage>
        <taxon>Eukaryota</taxon>
        <taxon>Metazoa</taxon>
        <taxon>Chordata</taxon>
        <taxon>Craniata</taxon>
        <taxon>Vertebrata</taxon>
        <taxon>Euteleostomi</taxon>
        <taxon>Actinopterygii</taxon>
        <taxon>Neopterygii</taxon>
        <taxon>Teleostei</taxon>
        <taxon>Neoteleostei</taxon>
        <taxon>Acanthomorphata</taxon>
        <taxon>Carangaria</taxon>
        <taxon>Carangiformes</taxon>
        <taxon>Carangidae</taxon>
        <taxon>Seriola</taxon>
    </lineage>
</organism>
<dbReference type="GO" id="GO:0008198">
    <property type="term" value="F:ferrous iron binding"/>
    <property type="evidence" value="ECO:0007669"/>
    <property type="project" value="TreeGrafter"/>
</dbReference>
<proteinExistence type="predicted"/>
<keyword evidence="1" id="KW-0847">Vitamin C</keyword>
<protein>
    <submittedName>
        <fullName evidence="2">Egl-9 family hypoxia-inducible factor 3</fullName>
    </submittedName>
</protein>
<dbReference type="GO" id="GO:0031418">
    <property type="term" value="F:L-ascorbic acid binding"/>
    <property type="evidence" value="ECO:0007669"/>
    <property type="project" value="UniProtKB-KW"/>
</dbReference>
<sequence>MPFIEHVSDADLERLALERVVPALLSHGFCHVDGLLGQLAGDAVLEQVKEMHRSGALQDGRLAGSVRGIHRKSIRGDKIAWVSGSERGCEAISFLLNLIDKLISVCASRLGSKAIRERSKVRGAMWVKFKSGLQDVREKVSNLFKIKNLIKPFINNNPHRAETRLLFCLIIS</sequence>
<dbReference type="GO" id="GO:0031545">
    <property type="term" value="F:peptidyl-proline 4-dioxygenase activity"/>
    <property type="evidence" value="ECO:0007669"/>
    <property type="project" value="TreeGrafter"/>
</dbReference>
<keyword evidence="3" id="KW-1185">Reference proteome</keyword>
<name>A0A3B4WSC2_SERLL</name>
<dbReference type="STRING" id="1841481.ENSSLDP00000007854"/>
<dbReference type="AlphaFoldDB" id="A0A3B4WSC2"/>
<reference evidence="2" key="1">
    <citation type="submission" date="2025-08" db="UniProtKB">
        <authorList>
            <consortium name="Ensembl"/>
        </authorList>
    </citation>
    <scope>IDENTIFICATION</scope>
</reference>
<evidence type="ECO:0000256" key="1">
    <source>
        <dbReference type="ARBA" id="ARBA00022896"/>
    </source>
</evidence>
<dbReference type="GO" id="GO:0005737">
    <property type="term" value="C:cytoplasm"/>
    <property type="evidence" value="ECO:0007669"/>
    <property type="project" value="TreeGrafter"/>
</dbReference>
<accession>A0A3B4WSC2</accession>
<dbReference type="Proteomes" id="UP000261360">
    <property type="component" value="Unplaced"/>
</dbReference>
<dbReference type="GeneTree" id="ENSGT00940000158745"/>
<dbReference type="PANTHER" id="PTHR12907:SF28">
    <property type="entry name" value="PROLYL HYDROXYLASE EGLN3"/>
    <property type="match status" value="1"/>
</dbReference>
<reference evidence="2" key="2">
    <citation type="submission" date="2025-09" db="UniProtKB">
        <authorList>
            <consortium name="Ensembl"/>
        </authorList>
    </citation>
    <scope>IDENTIFICATION</scope>
</reference>
<evidence type="ECO:0000313" key="2">
    <source>
        <dbReference type="Ensembl" id="ENSSLDP00000007854.1"/>
    </source>
</evidence>
<dbReference type="GO" id="GO:0071456">
    <property type="term" value="P:cellular response to hypoxia"/>
    <property type="evidence" value="ECO:0007669"/>
    <property type="project" value="TreeGrafter"/>
</dbReference>
<dbReference type="InterPro" id="IPR051559">
    <property type="entry name" value="HIF_prolyl_hydroxylases"/>
</dbReference>
<dbReference type="Ensembl" id="ENSSLDT00000008107.1">
    <property type="protein sequence ID" value="ENSSLDP00000007854.1"/>
    <property type="gene ID" value="ENSSLDG00000006242.1"/>
</dbReference>
<dbReference type="Gene3D" id="2.60.120.620">
    <property type="entry name" value="q2cbj1_9rhob like domain"/>
    <property type="match status" value="1"/>
</dbReference>
<dbReference type="PANTHER" id="PTHR12907">
    <property type="entry name" value="EGL NINE HOMOLOG-RELATED"/>
    <property type="match status" value="1"/>
</dbReference>